<evidence type="ECO:0000313" key="2">
    <source>
        <dbReference type="Proteomes" id="UP001161389"/>
    </source>
</evidence>
<comment type="caution">
    <text evidence="1">The sequence shown here is derived from an EMBL/GenBank/DDBJ whole genome shotgun (WGS) entry which is preliminary data.</text>
</comment>
<organism evidence="1 2">
    <name type="scientific">Litoribrevibacter albus</name>
    <dbReference type="NCBI Taxonomy" id="1473156"/>
    <lineage>
        <taxon>Bacteria</taxon>
        <taxon>Pseudomonadati</taxon>
        <taxon>Pseudomonadota</taxon>
        <taxon>Gammaproteobacteria</taxon>
        <taxon>Oceanospirillales</taxon>
        <taxon>Oceanospirillaceae</taxon>
        <taxon>Litoribrevibacter</taxon>
    </lineage>
</organism>
<name>A0AA37W8H1_9GAMM</name>
<keyword evidence="2" id="KW-1185">Reference proteome</keyword>
<proteinExistence type="predicted"/>
<reference evidence="1" key="1">
    <citation type="journal article" date="2014" name="Int. J. Syst. Evol. Microbiol.">
        <title>Complete genome sequence of Corynebacterium casei LMG S-19264T (=DSM 44701T), isolated from a smear-ripened cheese.</title>
        <authorList>
            <consortium name="US DOE Joint Genome Institute (JGI-PGF)"/>
            <person name="Walter F."/>
            <person name="Albersmeier A."/>
            <person name="Kalinowski J."/>
            <person name="Ruckert C."/>
        </authorList>
    </citation>
    <scope>NUCLEOTIDE SEQUENCE</scope>
    <source>
        <strain evidence="1">NBRC 110071</strain>
    </source>
</reference>
<dbReference type="EMBL" id="BSNM01000013">
    <property type="protein sequence ID" value="GLQ31481.1"/>
    <property type="molecule type" value="Genomic_DNA"/>
</dbReference>
<dbReference type="AlphaFoldDB" id="A0AA37W8H1"/>
<reference evidence="1" key="2">
    <citation type="submission" date="2023-01" db="EMBL/GenBank/DDBJ databases">
        <title>Draft genome sequence of Litoribrevibacter albus strain NBRC 110071.</title>
        <authorList>
            <person name="Sun Q."/>
            <person name="Mori K."/>
        </authorList>
    </citation>
    <scope>NUCLEOTIDE SEQUENCE</scope>
    <source>
        <strain evidence="1">NBRC 110071</strain>
    </source>
</reference>
<dbReference type="Proteomes" id="UP001161389">
    <property type="component" value="Unassembled WGS sequence"/>
</dbReference>
<sequence length="136" mass="15181">MRAESVKIIRISESHVLANDRWLYHVLEHLDTFTLLECRGRRELCLRDITHTLILDHLDEAESPTEILNQVMSASCEIKTLVVVASEPEADISGIVFDLHIAMRQDLDCLESIGAVCVNDLGMAVNLVKDSLVKAA</sequence>
<gene>
    <name evidence="1" type="ORF">GCM10007876_19600</name>
</gene>
<evidence type="ECO:0000313" key="1">
    <source>
        <dbReference type="EMBL" id="GLQ31481.1"/>
    </source>
</evidence>
<protein>
    <submittedName>
        <fullName evidence="1">Uncharacterized protein</fullName>
    </submittedName>
</protein>
<accession>A0AA37W8H1</accession>